<dbReference type="EMBL" id="QKYT01000004">
    <property type="protein sequence ID" value="RIA99396.1"/>
    <property type="molecule type" value="Genomic_DNA"/>
</dbReference>
<accession>A0A397TR51</accession>
<keyword evidence="2" id="KW-1185">Reference proteome</keyword>
<comment type="caution">
    <text evidence="1">The sequence shown here is derived from an EMBL/GenBank/DDBJ whole genome shotgun (WGS) entry which is preliminary data.</text>
</comment>
<sequence length="65" mass="7660">MEMKNITEPQTEDCNKKFLALTQAYYITKAYKKAKAETNEGAKVKVKKKRSLVGEHYYEEFSMEF</sequence>
<dbReference type="Proteomes" id="UP000265703">
    <property type="component" value="Unassembled WGS sequence"/>
</dbReference>
<organism evidence="1 2">
    <name type="scientific">Glomus cerebriforme</name>
    <dbReference type="NCBI Taxonomy" id="658196"/>
    <lineage>
        <taxon>Eukaryota</taxon>
        <taxon>Fungi</taxon>
        <taxon>Fungi incertae sedis</taxon>
        <taxon>Mucoromycota</taxon>
        <taxon>Glomeromycotina</taxon>
        <taxon>Glomeromycetes</taxon>
        <taxon>Glomerales</taxon>
        <taxon>Glomeraceae</taxon>
        <taxon>Glomus</taxon>
    </lineage>
</organism>
<reference evidence="1 2" key="1">
    <citation type="submission" date="2018-06" db="EMBL/GenBank/DDBJ databases">
        <title>Comparative genomics reveals the genomic features of Rhizophagus irregularis, R. cerebriforme, R. diaphanum and Gigaspora rosea, and their symbiotic lifestyle signature.</title>
        <authorList>
            <person name="Morin E."/>
            <person name="San Clemente H."/>
            <person name="Chen E.C.H."/>
            <person name="De La Providencia I."/>
            <person name="Hainaut M."/>
            <person name="Kuo A."/>
            <person name="Kohler A."/>
            <person name="Murat C."/>
            <person name="Tang N."/>
            <person name="Roy S."/>
            <person name="Loubradou J."/>
            <person name="Henrissat B."/>
            <person name="Grigoriev I.V."/>
            <person name="Corradi N."/>
            <person name="Roux C."/>
            <person name="Martin F.M."/>
        </authorList>
    </citation>
    <scope>NUCLEOTIDE SEQUENCE [LARGE SCALE GENOMIC DNA]</scope>
    <source>
        <strain evidence="1 2">DAOM 227022</strain>
    </source>
</reference>
<evidence type="ECO:0000313" key="1">
    <source>
        <dbReference type="EMBL" id="RIA99396.1"/>
    </source>
</evidence>
<protein>
    <submittedName>
        <fullName evidence="1">Uncharacterized protein</fullName>
    </submittedName>
</protein>
<evidence type="ECO:0000313" key="2">
    <source>
        <dbReference type="Proteomes" id="UP000265703"/>
    </source>
</evidence>
<gene>
    <name evidence="1" type="ORF">C1645_811419</name>
</gene>
<dbReference type="AlphaFoldDB" id="A0A397TR51"/>
<proteinExistence type="predicted"/>
<name>A0A397TR51_9GLOM</name>